<sequence length="149" mass="15846">MTTFRVQRHTGRSVTDAWAAVTDFAAHGDVVPATRMRLDPGTPTVGWRFAAGTGLGPATLWDHMIVTKWQPPTADGDEAVVAIVKIGAWLRGWAQIAIEPDGEGARVTWTEELGPRVDPLPRLIGPASAAAGQWLFGRTLDALLASPAG</sequence>
<accession>A0ABP4W6N6</accession>
<evidence type="ECO:0008006" key="3">
    <source>
        <dbReference type="Google" id="ProtNLM"/>
    </source>
</evidence>
<dbReference type="RefSeq" id="WP_344061901.1">
    <property type="nucleotide sequence ID" value="NZ_BAAAPN010000017.1"/>
</dbReference>
<dbReference type="Pfam" id="PF10604">
    <property type="entry name" value="Polyketide_cyc2"/>
    <property type="match status" value="1"/>
</dbReference>
<reference evidence="2" key="1">
    <citation type="journal article" date="2019" name="Int. J. Syst. Evol. Microbiol.">
        <title>The Global Catalogue of Microorganisms (GCM) 10K type strain sequencing project: providing services to taxonomists for standard genome sequencing and annotation.</title>
        <authorList>
            <consortium name="The Broad Institute Genomics Platform"/>
            <consortium name="The Broad Institute Genome Sequencing Center for Infectious Disease"/>
            <person name="Wu L."/>
            <person name="Ma J."/>
        </authorList>
    </citation>
    <scope>NUCLEOTIDE SEQUENCE [LARGE SCALE GENOMIC DNA]</scope>
    <source>
        <strain evidence="2">JCM 15591</strain>
    </source>
</reference>
<dbReference type="InterPro" id="IPR019587">
    <property type="entry name" value="Polyketide_cyclase/dehydratase"/>
</dbReference>
<evidence type="ECO:0000313" key="1">
    <source>
        <dbReference type="EMBL" id="GAA1748264.1"/>
    </source>
</evidence>
<dbReference type="Proteomes" id="UP001501475">
    <property type="component" value="Unassembled WGS sequence"/>
</dbReference>
<comment type="caution">
    <text evidence="1">The sequence shown here is derived from an EMBL/GenBank/DDBJ whole genome shotgun (WGS) entry which is preliminary data.</text>
</comment>
<gene>
    <name evidence="1" type="ORF">GCM10009810_06010</name>
</gene>
<name>A0ABP4W6N6_9MICO</name>
<dbReference type="InterPro" id="IPR023393">
    <property type="entry name" value="START-like_dom_sf"/>
</dbReference>
<organism evidence="1 2">
    <name type="scientific">Nostocoides vanveenii</name>
    <dbReference type="NCBI Taxonomy" id="330835"/>
    <lineage>
        <taxon>Bacteria</taxon>
        <taxon>Bacillati</taxon>
        <taxon>Actinomycetota</taxon>
        <taxon>Actinomycetes</taxon>
        <taxon>Micrococcales</taxon>
        <taxon>Intrasporangiaceae</taxon>
        <taxon>Nostocoides</taxon>
    </lineage>
</organism>
<dbReference type="Gene3D" id="3.30.530.20">
    <property type="match status" value="1"/>
</dbReference>
<dbReference type="EMBL" id="BAAAPN010000017">
    <property type="protein sequence ID" value="GAA1748264.1"/>
    <property type="molecule type" value="Genomic_DNA"/>
</dbReference>
<protein>
    <recommendedName>
        <fullName evidence="3">SRPBCC family protein</fullName>
    </recommendedName>
</protein>
<evidence type="ECO:0000313" key="2">
    <source>
        <dbReference type="Proteomes" id="UP001501475"/>
    </source>
</evidence>
<keyword evidence="2" id="KW-1185">Reference proteome</keyword>
<dbReference type="SUPFAM" id="SSF55961">
    <property type="entry name" value="Bet v1-like"/>
    <property type="match status" value="1"/>
</dbReference>
<proteinExistence type="predicted"/>